<dbReference type="AlphaFoldDB" id="A0AA38RF49"/>
<evidence type="ECO:0000313" key="3">
    <source>
        <dbReference type="Proteomes" id="UP001174694"/>
    </source>
</evidence>
<name>A0AA38RF49_9PEZI</name>
<proteinExistence type="predicted"/>
<evidence type="ECO:0000256" key="1">
    <source>
        <dbReference type="ARBA" id="ARBA00001917"/>
    </source>
</evidence>
<evidence type="ECO:0000313" key="2">
    <source>
        <dbReference type="EMBL" id="KAJ9136825.1"/>
    </source>
</evidence>
<dbReference type="GO" id="GO:0050661">
    <property type="term" value="F:NADP binding"/>
    <property type="evidence" value="ECO:0007669"/>
    <property type="project" value="InterPro"/>
</dbReference>
<accession>A0AA38RF49</accession>
<comment type="caution">
    <text evidence="2">The sequence shown here is derived from an EMBL/GenBank/DDBJ whole genome shotgun (WGS) entry which is preliminary data.</text>
</comment>
<dbReference type="Gene3D" id="3.20.20.70">
    <property type="entry name" value="Aldolase class I"/>
    <property type="match status" value="1"/>
</dbReference>
<dbReference type="SUPFAM" id="SSF51395">
    <property type="entry name" value="FMN-linked oxidoreductases"/>
    <property type="match status" value="1"/>
</dbReference>
<dbReference type="PANTHER" id="PTHR43303">
    <property type="entry name" value="NADPH DEHYDROGENASE C23G7.10C-RELATED"/>
    <property type="match status" value="1"/>
</dbReference>
<dbReference type="EMBL" id="JANBVO010000037">
    <property type="protein sequence ID" value="KAJ9136825.1"/>
    <property type="molecule type" value="Genomic_DNA"/>
</dbReference>
<dbReference type="InterPro" id="IPR044152">
    <property type="entry name" value="YqjM-like"/>
</dbReference>
<comment type="cofactor">
    <cofactor evidence="1">
        <name>FMN</name>
        <dbReference type="ChEBI" id="CHEBI:58210"/>
    </cofactor>
</comment>
<sequence>RISATDWLEEAEGYEGESWTVKDSVELAKLLAERGVDILDVSSGGNHPLQKVKAGPAYQAPFAKEIKRAVGDKMLVVTVGNIPTGTMAEELLTKDTPLDLIAAGRPFQKNPGLVWAWADDLETGIYVASQIGWGFGGRGTKRSKK</sequence>
<dbReference type="GO" id="GO:0010181">
    <property type="term" value="F:FMN binding"/>
    <property type="evidence" value="ECO:0007669"/>
    <property type="project" value="InterPro"/>
</dbReference>
<keyword evidence="3" id="KW-1185">Reference proteome</keyword>
<dbReference type="Proteomes" id="UP001174694">
    <property type="component" value="Unassembled WGS sequence"/>
</dbReference>
<dbReference type="GO" id="GO:0003959">
    <property type="term" value="F:NADPH dehydrogenase activity"/>
    <property type="evidence" value="ECO:0007669"/>
    <property type="project" value="InterPro"/>
</dbReference>
<dbReference type="PANTHER" id="PTHR43303:SF4">
    <property type="entry name" value="NADPH DEHYDROGENASE C23G7.10C-RELATED"/>
    <property type="match status" value="1"/>
</dbReference>
<feature type="non-terminal residue" evidence="2">
    <location>
        <position position="1"/>
    </location>
</feature>
<evidence type="ECO:0008006" key="4">
    <source>
        <dbReference type="Google" id="ProtNLM"/>
    </source>
</evidence>
<dbReference type="InterPro" id="IPR013785">
    <property type="entry name" value="Aldolase_TIM"/>
</dbReference>
<reference evidence="2" key="1">
    <citation type="submission" date="2022-07" db="EMBL/GenBank/DDBJ databases">
        <title>Fungi with potential for degradation of polypropylene.</title>
        <authorList>
            <person name="Gostincar C."/>
        </authorList>
    </citation>
    <scope>NUCLEOTIDE SEQUENCE</scope>
    <source>
        <strain evidence="2">EXF-13308</strain>
    </source>
</reference>
<protein>
    <recommendedName>
        <fullName evidence="4">NADH:flavin oxidoreductase/NADH oxidase N-terminal domain-containing protein</fullName>
    </recommendedName>
</protein>
<organism evidence="2 3">
    <name type="scientific">Pleurostoma richardsiae</name>
    <dbReference type="NCBI Taxonomy" id="41990"/>
    <lineage>
        <taxon>Eukaryota</taxon>
        <taxon>Fungi</taxon>
        <taxon>Dikarya</taxon>
        <taxon>Ascomycota</taxon>
        <taxon>Pezizomycotina</taxon>
        <taxon>Sordariomycetes</taxon>
        <taxon>Sordariomycetidae</taxon>
        <taxon>Calosphaeriales</taxon>
        <taxon>Pleurostomataceae</taxon>
        <taxon>Pleurostoma</taxon>
    </lineage>
</organism>
<gene>
    <name evidence="2" type="ORF">NKR23_g9576</name>
</gene>